<keyword evidence="5" id="KW-1185">Reference proteome</keyword>
<evidence type="ECO:0000259" key="3">
    <source>
        <dbReference type="Pfam" id="PF03703"/>
    </source>
</evidence>
<feature type="domain" description="YdbS-like PH" evidence="3">
    <location>
        <begin position="87"/>
        <end position="163"/>
    </location>
</feature>
<evidence type="ECO:0000256" key="2">
    <source>
        <dbReference type="SAM" id="Phobius"/>
    </source>
</evidence>
<evidence type="ECO:0000256" key="1">
    <source>
        <dbReference type="SAM" id="MobiDB-lite"/>
    </source>
</evidence>
<dbReference type="EMBL" id="JAFMOF010000001">
    <property type="protein sequence ID" value="MBO0651496.1"/>
    <property type="molecule type" value="Genomic_DNA"/>
</dbReference>
<feature type="transmembrane region" description="Helical" evidence="2">
    <location>
        <begin position="60"/>
        <end position="80"/>
    </location>
</feature>
<feature type="transmembrane region" description="Helical" evidence="2">
    <location>
        <begin position="33"/>
        <end position="54"/>
    </location>
</feature>
<protein>
    <submittedName>
        <fullName evidence="4">PH domain-containing protein</fullName>
    </submittedName>
</protein>
<keyword evidence="2" id="KW-0812">Transmembrane</keyword>
<proteinExistence type="predicted"/>
<dbReference type="AlphaFoldDB" id="A0A939FGD0"/>
<comment type="caution">
    <text evidence="4">The sequence shown here is derived from an EMBL/GenBank/DDBJ whole genome shotgun (WGS) entry which is preliminary data.</text>
</comment>
<organism evidence="4 5">
    <name type="scientific">Streptomyces triculaminicus</name>
    <dbReference type="NCBI Taxonomy" id="2816232"/>
    <lineage>
        <taxon>Bacteria</taxon>
        <taxon>Bacillati</taxon>
        <taxon>Actinomycetota</taxon>
        <taxon>Actinomycetes</taxon>
        <taxon>Kitasatosporales</taxon>
        <taxon>Streptomycetaceae</taxon>
        <taxon>Streptomyces</taxon>
    </lineage>
</organism>
<sequence length="170" mass="18212">MVAGNPHHSQIGRLRPPRHRAGPRARRWWTARAWLAVGGPALLVSGALLAPSALFFPGALFWLAPLTAAALAPALGYALLAPARRCRTHAWEVGESAVYAASGWYWRRRRIVALAGVRDVAVRRGPLQRLYGLATVTVTTGSTAADLRIAGVPEAEARTLAERIRTGVAA</sequence>
<keyword evidence="2" id="KW-1133">Transmembrane helix</keyword>
<evidence type="ECO:0000313" key="5">
    <source>
        <dbReference type="Proteomes" id="UP000664781"/>
    </source>
</evidence>
<dbReference type="Pfam" id="PF03703">
    <property type="entry name" value="bPH_2"/>
    <property type="match status" value="1"/>
</dbReference>
<name>A0A939FGD0_9ACTN</name>
<reference evidence="4" key="1">
    <citation type="submission" date="2021-03" db="EMBL/GenBank/DDBJ databases">
        <title>Streptomyces strains.</title>
        <authorList>
            <person name="Lund M.B."/>
            <person name="Toerring T."/>
        </authorList>
    </citation>
    <scope>NUCLEOTIDE SEQUENCE</scope>
    <source>
        <strain evidence="4">JCM 4242</strain>
    </source>
</reference>
<dbReference type="PANTHER" id="PTHR34473:SF3">
    <property type="entry name" value="TRANSMEMBRANE PROTEIN-RELATED"/>
    <property type="match status" value="1"/>
</dbReference>
<evidence type="ECO:0000313" key="4">
    <source>
        <dbReference type="EMBL" id="MBO0651496.1"/>
    </source>
</evidence>
<dbReference type="PANTHER" id="PTHR34473">
    <property type="entry name" value="UPF0699 TRANSMEMBRANE PROTEIN YDBS"/>
    <property type="match status" value="1"/>
</dbReference>
<dbReference type="InterPro" id="IPR005182">
    <property type="entry name" value="YdbS-like_PH"/>
</dbReference>
<keyword evidence="2" id="KW-0472">Membrane</keyword>
<dbReference type="RefSeq" id="WP_086568380.1">
    <property type="nucleotide sequence ID" value="NZ_JAFMOF010000001.1"/>
</dbReference>
<dbReference type="Proteomes" id="UP000664781">
    <property type="component" value="Unassembled WGS sequence"/>
</dbReference>
<feature type="region of interest" description="Disordered" evidence="1">
    <location>
        <begin position="1"/>
        <end position="20"/>
    </location>
</feature>
<gene>
    <name evidence="4" type="ORF">J1792_01350</name>
</gene>
<accession>A0A939FGD0</accession>